<proteinExistence type="inferred from homology"/>
<comment type="subcellular location">
    <subcellularLocation>
        <location evidence="1">Cell membrane</location>
        <topology evidence="1">Multi-pass membrane protein</topology>
    </subcellularLocation>
</comment>
<dbReference type="GO" id="GO:0006814">
    <property type="term" value="P:sodium ion transport"/>
    <property type="evidence" value="ECO:0007669"/>
    <property type="project" value="UniProtKB-KW"/>
</dbReference>
<evidence type="ECO:0000256" key="4">
    <source>
        <dbReference type="ARBA" id="ARBA00022475"/>
    </source>
</evidence>
<evidence type="ECO:0000313" key="13">
    <source>
        <dbReference type="EMBL" id="GFR31354.1"/>
    </source>
</evidence>
<keyword evidence="14" id="KW-1185">Reference proteome</keyword>
<evidence type="ECO:0000256" key="9">
    <source>
        <dbReference type="ARBA" id="ARBA00023136"/>
    </source>
</evidence>
<gene>
    <name evidence="13" type="primary">slc5a8</name>
    <name evidence="13" type="ORF">TNCT_415521</name>
</gene>
<feature type="transmembrane region" description="Helical" evidence="12">
    <location>
        <begin position="126"/>
        <end position="151"/>
    </location>
</feature>
<dbReference type="Gene3D" id="1.20.1730.10">
    <property type="entry name" value="Sodium/glucose cotransporter"/>
    <property type="match status" value="1"/>
</dbReference>
<keyword evidence="3" id="KW-0813">Transport</keyword>
<evidence type="ECO:0000256" key="7">
    <source>
        <dbReference type="ARBA" id="ARBA00023053"/>
    </source>
</evidence>
<keyword evidence="5 12" id="KW-0812">Transmembrane</keyword>
<dbReference type="AlphaFoldDB" id="A0A8X6IZJ2"/>
<evidence type="ECO:0000256" key="6">
    <source>
        <dbReference type="ARBA" id="ARBA00022989"/>
    </source>
</evidence>
<dbReference type="GO" id="GO:0015293">
    <property type="term" value="F:symporter activity"/>
    <property type="evidence" value="ECO:0007669"/>
    <property type="project" value="TreeGrafter"/>
</dbReference>
<dbReference type="PANTHER" id="PTHR42985">
    <property type="entry name" value="SODIUM-COUPLED MONOCARBOXYLATE TRANSPORTER"/>
    <property type="match status" value="1"/>
</dbReference>
<feature type="transmembrane region" description="Helical" evidence="12">
    <location>
        <begin position="52"/>
        <end position="73"/>
    </location>
</feature>
<sequence length="274" mass="30282">MDPQHKLGIVDYIIIIISLLIPSVIGIVFRFSGGKQKSIKEYFLAGKNASKLPVIMSITATTLSSIFMIGAPSEVYRFGPLYCLFAVTLGVGLLIVSHIFIPVYFQCNVSSIYEFLELRFGKLTRFTVSTLFTLQMVLYSSCVLYCPAIVLNAMSDVSVEAAIALCGCICTFYCFLGGLKAVLWTDVFQTFLMLMSLLALHITGIMEIGLNEIYKRASAGGRLHVLDFSPDLTKTYTIWNTMMRGMGLAFGFYGTSQIQVQRFLSMGGCKKAQS</sequence>
<dbReference type="PANTHER" id="PTHR42985:SF40">
    <property type="entry name" value="LD47995P-RELATED"/>
    <property type="match status" value="1"/>
</dbReference>
<comment type="similarity">
    <text evidence="2 11">Belongs to the sodium:solute symporter (SSF) (TC 2.A.21) family.</text>
</comment>
<evidence type="ECO:0000256" key="3">
    <source>
        <dbReference type="ARBA" id="ARBA00022448"/>
    </source>
</evidence>
<keyword evidence="4" id="KW-1003">Cell membrane</keyword>
<evidence type="ECO:0000256" key="5">
    <source>
        <dbReference type="ARBA" id="ARBA00022692"/>
    </source>
</evidence>
<feature type="transmembrane region" description="Helical" evidence="12">
    <location>
        <begin position="191"/>
        <end position="210"/>
    </location>
</feature>
<evidence type="ECO:0000256" key="10">
    <source>
        <dbReference type="ARBA" id="ARBA00023201"/>
    </source>
</evidence>
<dbReference type="EMBL" id="BMAO01039425">
    <property type="protein sequence ID" value="GFR31354.1"/>
    <property type="molecule type" value="Genomic_DNA"/>
</dbReference>
<dbReference type="InterPro" id="IPR001734">
    <property type="entry name" value="Na/solute_symporter"/>
</dbReference>
<evidence type="ECO:0000256" key="12">
    <source>
        <dbReference type="SAM" id="Phobius"/>
    </source>
</evidence>
<dbReference type="PROSITE" id="PS50283">
    <property type="entry name" value="NA_SOLUT_SYMP_3"/>
    <property type="match status" value="1"/>
</dbReference>
<evidence type="ECO:0000256" key="8">
    <source>
        <dbReference type="ARBA" id="ARBA00023065"/>
    </source>
</evidence>
<dbReference type="OrthoDB" id="6435028at2759"/>
<evidence type="ECO:0000256" key="1">
    <source>
        <dbReference type="ARBA" id="ARBA00004651"/>
    </source>
</evidence>
<dbReference type="InterPro" id="IPR038377">
    <property type="entry name" value="Na/Glc_symporter_sf"/>
</dbReference>
<reference evidence="13" key="1">
    <citation type="submission" date="2020-07" db="EMBL/GenBank/DDBJ databases">
        <title>Multicomponent nature underlies the extraordinary mechanical properties of spider dragline silk.</title>
        <authorList>
            <person name="Kono N."/>
            <person name="Nakamura H."/>
            <person name="Mori M."/>
            <person name="Yoshida Y."/>
            <person name="Ohtoshi R."/>
            <person name="Malay A.D."/>
            <person name="Moran D.A.P."/>
            <person name="Tomita M."/>
            <person name="Numata K."/>
            <person name="Arakawa K."/>
        </authorList>
    </citation>
    <scope>NUCLEOTIDE SEQUENCE</scope>
</reference>
<keyword evidence="9 12" id="KW-0472">Membrane</keyword>
<keyword evidence="10" id="KW-0739">Sodium transport</keyword>
<dbReference type="InterPro" id="IPR051163">
    <property type="entry name" value="Sodium:Solute_Symporter_SSF"/>
</dbReference>
<organism evidence="13 14">
    <name type="scientific">Trichonephila clavata</name>
    <name type="common">Joro spider</name>
    <name type="synonym">Nephila clavata</name>
    <dbReference type="NCBI Taxonomy" id="2740835"/>
    <lineage>
        <taxon>Eukaryota</taxon>
        <taxon>Metazoa</taxon>
        <taxon>Ecdysozoa</taxon>
        <taxon>Arthropoda</taxon>
        <taxon>Chelicerata</taxon>
        <taxon>Arachnida</taxon>
        <taxon>Araneae</taxon>
        <taxon>Araneomorphae</taxon>
        <taxon>Entelegynae</taxon>
        <taxon>Araneoidea</taxon>
        <taxon>Nephilidae</taxon>
        <taxon>Trichonephila</taxon>
    </lineage>
</organism>
<feature type="transmembrane region" description="Helical" evidence="12">
    <location>
        <begin position="12"/>
        <end position="31"/>
    </location>
</feature>
<keyword evidence="6 12" id="KW-1133">Transmembrane helix</keyword>
<protein>
    <submittedName>
        <fullName evidence="13">Sodium-coupled monocarboxylate transporter 1</fullName>
    </submittedName>
</protein>
<evidence type="ECO:0000256" key="11">
    <source>
        <dbReference type="RuleBase" id="RU362091"/>
    </source>
</evidence>
<evidence type="ECO:0000256" key="2">
    <source>
        <dbReference type="ARBA" id="ARBA00006434"/>
    </source>
</evidence>
<comment type="caution">
    <text evidence="13">The sequence shown here is derived from an EMBL/GenBank/DDBJ whole genome shotgun (WGS) entry which is preliminary data.</text>
</comment>
<keyword evidence="7" id="KW-0915">Sodium</keyword>
<feature type="transmembrane region" description="Helical" evidence="12">
    <location>
        <begin position="157"/>
        <end position="179"/>
    </location>
</feature>
<keyword evidence="8" id="KW-0406">Ion transport</keyword>
<evidence type="ECO:0000313" key="14">
    <source>
        <dbReference type="Proteomes" id="UP000887116"/>
    </source>
</evidence>
<accession>A0A8X6IZJ2</accession>
<name>A0A8X6IZJ2_TRICU</name>
<dbReference type="Proteomes" id="UP000887116">
    <property type="component" value="Unassembled WGS sequence"/>
</dbReference>
<feature type="transmembrane region" description="Helical" evidence="12">
    <location>
        <begin position="79"/>
        <end position="105"/>
    </location>
</feature>
<dbReference type="GO" id="GO:0005886">
    <property type="term" value="C:plasma membrane"/>
    <property type="evidence" value="ECO:0007669"/>
    <property type="project" value="UniProtKB-SubCell"/>
</dbReference>
<dbReference type="Pfam" id="PF00474">
    <property type="entry name" value="SSF"/>
    <property type="match status" value="1"/>
</dbReference>